<accession>A0A1I7YEX8</accession>
<evidence type="ECO:0000256" key="1">
    <source>
        <dbReference type="SAM" id="MobiDB-lite"/>
    </source>
</evidence>
<evidence type="ECO:0000313" key="2">
    <source>
        <dbReference type="Proteomes" id="UP000095287"/>
    </source>
</evidence>
<dbReference type="Proteomes" id="UP000095287">
    <property type="component" value="Unplaced"/>
</dbReference>
<dbReference type="WBParaSite" id="L893_g15633.t1">
    <property type="protein sequence ID" value="L893_g15633.t1"/>
    <property type="gene ID" value="L893_g15633"/>
</dbReference>
<protein>
    <submittedName>
        <fullName evidence="3">Uncharacterized protein</fullName>
    </submittedName>
</protein>
<proteinExistence type="predicted"/>
<reference evidence="3" key="1">
    <citation type="submission" date="2016-11" db="UniProtKB">
        <authorList>
            <consortium name="WormBaseParasite"/>
        </authorList>
    </citation>
    <scope>IDENTIFICATION</scope>
</reference>
<feature type="region of interest" description="Disordered" evidence="1">
    <location>
        <begin position="55"/>
        <end position="88"/>
    </location>
</feature>
<name>A0A1I7YEX8_9BILA</name>
<dbReference type="AlphaFoldDB" id="A0A1I7YEX8"/>
<sequence length="88" mass="9740">MRLRSKQIPPGYANRTNANWTPALFGRSCQAIVFAFRYLAPNSMEEVQTNPVDAKEFSKGASQEQRLVSRAGDGLSEGVANGRLERKP</sequence>
<organism evidence="2 3">
    <name type="scientific">Steinernema glaseri</name>
    <dbReference type="NCBI Taxonomy" id="37863"/>
    <lineage>
        <taxon>Eukaryota</taxon>
        <taxon>Metazoa</taxon>
        <taxon>Ecdysozoa</taxon>
        <taxon>Nematoda</taxon>
        <taxon>Chromadorea</taxon>
        <taxon>Rhabditida</taxon>
        <taxon>Tylenchina</taxon>
        <taxon>Panagrolaimomorpha</taxon>
        <taxon>Strongyloidoidea</taxon>
        <taxon>Steinernematidae</taxon>
        <taxon>Steinernema</taxon>
    </lineage>
</organism>
<evidence type="ECO:0000313" key="3">
    <source>
        <dbReference type="WBParaSite" id="L893_g15633.t1"/>
    </source>
</evidence>
<keyword evidence="2" id="KW-1185">Reference proteome</keyword>